<dbReference type="GO" id="GO:0004527">
    <property type="term" value="F:exonuclease activity"/>
    <property type="evidence" value="ECO:0007669"/>
    <property type="project" value="UniProtKB-KW"/>
</dbReference>
<evidence type="ECO:0000313" key="2">
    <source>
        <dbReference type="Proteomes" id="UP000503399"/>
    </source>
</evidence>
<gene>
    <name evidence="1" type="ORF">R50_0845</name>
</gene>
<dbReference type="KEGG" id="hfv:R50_0845"/>
<evidence type="ECO:0000313" key="1">
    <source>
        <dbReference type="EMBL" id="CAB1128351.1"/>
    </source>
</evidence>
<protein>
    <submittedName>
        <fullName evidence="1">Exonuclease SbcC</fullName>
    </submittedName>
</protein>
<keyword evidence="2" id="KW-1185">Reference proteome</keyword>
<sequence length="83" mass="8273">MSDYGQSPGGDGRMPGVRLPAGAGVGALSALRGGGGAAARLCRLPGAPRLPCGARARALWPRGGGRIMAQGCCRCRGGRRAGR</sequence>
<reference evidence="1 2" key="1">
    <citation type="submission" date="2020-02" db="EMBL/GenBank/DDBJ databases">
        <authorList>
            <person name="Hogendoorn C."/>
        </authorList>
    </citation>
    <scope>NUCLEOTIDE SEQUENCE [LARGE SCALE GENOMIC DNA]</scope>
    <source>
        <strain evidence="1">R501</strain>
    </source>
</reference>
<dbReference type="Proteomes" id="UP000503399">
    <property type="component" value="Chromosome"/>
</dbReference>
<dbReference type="EMBL" id="LR778114">
    <property type="protein sequence ID" value="CAB1128351.1"/>
    <property type="molecule type" value="Genomic_DNA"/>
</dbReference>
<organism evidence="1 2">
    <name type="scientific">Candidatus Hydrogenisulfobacillus filiaventi</name>
    <dbReference type="NCBI Taxonomy" id="2707344"/>
    <lineage>
        <taxon>Bacteria</taxon>
        <taxon>Bacillati</taxon>
        <taxon>Bacillota</taxon>
        <taxon>Clostridia</taxon>
        <taxon>Eubacteriales</taxon>
        <taxon>Clostridiales Family XVII. Incertae Sedis</taxon>
        <taxon>Candidatus Hydrogenisulfobacillus</taxon>
    </lineage>
</organism>
<name>A0A6F8ZEK2_9FIRM</name>
<keyword evidence="1" id="KW-0540">Nuclease</keyword>
<keyword evidence="1" id="KW-0378">Hydrolase</keyword>
<proteinExistence type="predicted"/>
<accession>A0A6F8ZEK2</accession>
<dbReference type="AlphaFoldDB" id="A0A6F8ZEK2"/>
<keyword evidence="1" id="KW-0269">Exonuclease</keyword>